<feature type="region of interest" description="Disordered" evidence="2">
    <location>
        <begin position="1"/>
        <end position="83"/>
    </location>
</feature>
<organism evidence="3">
    <name type="scientific">Pinguiococcus pyrenoidosus</name>
    <dbReference type="NCBI Taxonomy" id="172671"/>
    <lineage>
        <taxon>Eukaryota</taxon>
        <taxon>Sar</taxon>
        <taxon>Stramenopiles</taxon>
        <taxon>Ochrophyta</taxon>
        <taxon>Pinguiophyceae</taxon>
        <taxon>Pinguiochrysidales</taxon>
        <taxon>Pinguiochrysidaceae</taxon>
        <taxon>Pinguiococcus</taxon>
    </lineage>
</organism>
<protein>
    <recommendedName>
        <fullName evidence="4">Nuclear segregation protein Bfr1</fullName>
    </recommendedName>
</protein>
<feature type="compositionally biased region" description="Low complexity" evidence="2">
    <location>
        <begin position="518"/>
        <end position="534"/>
    </location>
</feature>
<evidence type="ECO:0008006" key="4">
    <source>
        <dbReference type="Google" id="ProtNLM"/>
    </source>
</evidence>
<evidence type="ECO:0000313" key="3">
    <source>
        <dbReference type="EMBL" id="CAD8265007.1"/>
    </source>
</evidence>
<feature type="region of interest" description="Disordered" evidence="2">
    <location>
        <begin position="485"/>
        <end position="582"/>
    </location>
</feature>
<accession>A0A7R9UFR3</accession>
<feature type="compositionally biased region" description="Acidic residues" evidence="2">
    <location>
        <begin position="559"/>
        <end position="582"/>
    </location>
</feature>
<dbReference type="GO" id="GO:0042175">
    <property type="term" value="C:nuclear outer membrane-endoplasmic reticulum membrane network"/>
    <property type="evidence" value="ECO:0007669"/>
    <property type="project" value="TreeGrafter"/>
</dbReference>
<evidence type="ECO:0000256" key="2">
    <source>
        <dbReference type="SAM" id="MobiDB-lite"/>
    </source>
</evidence>
<feature type="compositionally biased region" description="Low complexity" evidence="2">
    <location>
        <begin position="7"/>
        <end position="41"/>
    </location>
</feature>
<gene>
    <name evidence="3" type="ORF">PPYR1160_LOCUS14510</name>
</gene>
<dbReference type="PANTHER" id="PTHR31027:SF2">
    <property type="entry name" value="LEBERCILIN DOMAIN-CONTAINING PROTEIN"/>
    <property type="match status" value="1"/>
</dbReference>
<feature type="compositionally biased region" description="Low complexity" evidence="2">
    <location>
        <begin position="375"/>
        <end position="385"/>
    </location>
</feature>
<keyword evidence="1" id="KW-0175">Coiled coil</keyword>
<feature type="compositionally biased region" description="Basic residues" evidence="2">
    <location>
        <begin position="428"/>
        <end position="438"/>
    </location>
</feature>
<reference evidence="3" key="1">
    <citation type="submission" date="2021-01" db="EMBL/GenBank/DDBJ databases">
        <authorList>
            <person name="Corre E."/>
            <person name="Pelletier E."/>
            <person name="Niang G."/>
            <person name="Scheremetjew M."/>
            <person name="Finn R."/>
            <person name="Kale V."/>
            <person name="Holt S."/>
            <person name="Cochrane G."/>
            <person name="Meng A."/>
            <person name="Brown T."/>
            <person name="Cohen L."/>
        </authorList>
    </citation>
    <scope>NUCLEOTIDE SEQUENCE</scope>
    <source>
        <strain evidence="3">CCMP2078</strain>
    </source>
</reference>
<feature type="compositionally biased region" description="Basic and acidic residues" evidence="2">
    <location>
        <begin position="485"/>
        <end position="517"/>
    </location>
</feature>
<feature type="region of interest" description="Disordered" evidence="2">
    <location>
        <begin position="370"/>
        <end position="450"/>
    </location>
</feature>
<sequence length="582" mass="64384">MDEVDAAPDMAASTAAASPADASPAPDSTAAPAEAAPASKAADAEEKSQAAKTPDELAAEEDIDLSKEIPVVPQPKNSEYAARNKEVDEKIAVLKERRNVIQQEINDINDSSNSANSEFGRERAVMNGLRQEKDRLVAERKAIYDARNAAQEVLDRSQTAMRKLRSDLKFTNIEDIEAEISKLRYKQETESMSLAAEKNLLKDIEALQASKKVVAQFTEQQSAVKTNRDSRESYKAQIDEKNKELNEITARIQEQREVMNKISESNTARQRMPELVKQRNDIKKEMDECYAQKKAIYAEQTEAWNAHKKYLALYRRQQQYRREEERKQREEEEKARKEAWLEEQMKKMPYEEEQNLCDFLVSHLEGLQKAEEAKNAPAAGSAAPETKQDDSSTMDIGGGQVLTSKKGYDDDLHQFVSVEGRGGGGGGGKKKRNRRNRGGKNGAAKGAGMIRHSMETLGEFAHLELSAPGSIADIPASIEELIAKKEWYSKQPRKIPEYPGDRRRGRGGEGGRGDAARENGAPSGSSRRSGARAAQPLELDNSELFPTLPGAPQRPAVEPEADEDPADTTTEDVDAAVVEAEA</sequence>
<dbReference type="GO" id="GO:0008298">
    <property type="term" value="P:intracellular mRNA localization"/>
    <property type="evidence" value="ECO:0007669"/>
    <property type="project" value="TreeGrafter"/>
</dbReference>
<dbReference type="GO" id="GO:1990904">
    <property type="term" value="C:ribonucleoprotein complex"/>
    <property type="evidence" value="ECO:0007669"/>
    <property type="project" value="TreeGrafter"/>
</dbReference>
<proteinExistence type="predicted"/>
<dbReference type="GO" id="GO:0003729">
    <property type="term" value="F:mRNA binding"/>
    <property type="evidence" value="ECO:0007669"/>
    <property type="project" value="TreeGrafter"/>
</dbReference>
<dbReference type="EMBL" id="HBEA01019076">
    <property type="protein sequence ID" value="CAD8265007.1"/>
    <property type="molecule type" value="Transcribed_RNA"/>
</dbReference>
<dbReference type="GO" id="GO:0005783">
    <property type="term" value="C:endoplasmic reticulum"/>
    <property type="evidence" value="ECO:0007669"/>
    <property type="project" value="TreeGrafter"/>
</dbReference>
<dbReference type="AlphaFoldDB" id="A0A7R9UFR3"/>
<feature type="coiled-coil region" evidence="1">
    <location>
        <begin position="231"/>
        <end position="265"/>
    </location>
</feature>
<dbReference type="PANTHER" id="PTHR31027">
    <property type="entry name" value="NUCLEAR SEGREGATION PROTEIN BFR1"/>
    <property type="match status" value="1"/>
</dbReference>
<feature type="compositionally biased region" description="Basic and acidic residues" evidence="2">
    <location>
        <begin position="42"/>
        <end position="55"/>
    </location>
</feature>
<name>A0A7R9UFR3_9STRA</name>
<dbReference type="InterPro" id="IPR039604">
    <property type="entry name" value="Bfr1"/>
</dbReference>
<evidence type="ECO:0000256" key="1">
    <source>
        <dbReference type="SAM" id="Coils"/>
    </source>
</evidence>